<evidence type="ECO:0008006" key="2">
    <source>
        <dbReference type="Google" id="ProtNLM"/>
    </source>
</evidence>
<protein>
    <recommendedName>
        <fullName evidence="2">Nucleotidyltransferase substrate binding protein, HI0074 family</fullName>
    </recommendedName>
</protein>
<dbReference type="Gene3D" id="1.20.120.330">
    <property type="entry name" value="Nucleotidyltransferases domain 2"/>
    <property type="match status" value="1"/>
</dbReference>
<organism evidence="1">
    <name type="scientific">Candidatus Kentrum sp. FW</name>
    <dbReference type="NCBI Taxonomy" id="2126338"/>
    <lineage>
        <taxon>Bacteria</taxon>
        <taxon>Pseudomonadati</taxon>
        <taxon>Pseudomonadota</taxon>
        <taxon>Gammaproteobacteria</taxon>
        <taxon>Candidatus Kentrum</taxon>
    </lineage>
</organism>
<accession>A0A450TYR7</accession>
<dbReference type="EMBL" id="CAADFE010000066">
    <property type="protein sequence ID" value="VFJ74794.1"/>
    <property type="molecule type" value="Genomic_DNA"/>
</dbReference>
<dbReference type="AlphaFoldDB" id="A0A450TYR7"/>
<evidence type="ECO:0000313" key="1">
    <source>
        <dbReference type="EMBL" id="VFJ74794.1"/>
    </source>
</evidence>
<dbReference type="SUPFAM" id="SSF81593">
    <property type="entry name" value="Nucleotidyltransferase substrate binding subunit/domain"/>
    <property type="match status" value="1"/>
</dbReference>
<reference evidence="1" key="1">
    <citation type="submission" date="2019-02" db="EMBL/GenBank/DDBJ databases">
        <authorList>
            <person name="Gruber-Vodicka R. H."/>
            <person name="Seah K. B. B."/>
        </authorList>
    </citation>
    <scope>NUCLEOTIDE SEQUENCE</scope>
    <source>
        <strain evidence="1">BECK_BZ131</strain>
    </source>
</reference>
<gene>
    <name evidence="1" type="ORF">BECKFW1821C_GA0114237_10667</name>
</gene>
<name>A0A450TYR7_9GAMM</name>
<proteinExistence type="predicted"/>
<sequence length="161" mass="18780">MSNTVIPEIQALIWSTEICRTHREALQDALSDLKERRIGLPDFMEPDKAVRRLLDQFAYRYTRLQDDMGAKLIPNILRALGEEIAAMPALDRYARMEQIGWLESAEEWGELRHTRNEFTHDYPEDAGERLVRLQLAMAAGERLLQILEGFMSRLRERDLIP</sequence>